<accession>A0A926XWY3</accession>
<sequence length="167" mass="18955">MLTTDRLIICQLTLEDAPFILELLNTPGWLQFIGDRGIRSLDDANAYIQNNALKNYEELGYGPYLIFHKADNQPIGMSGLFKRETLEYPDVGFALMPDYMANGYGYEAASAVIEYANKTLRLPRVYGITNPNNHLSIRLLKKLGMSLEGSFAFGPEKQETLLFRYDM</sequence>
<dbReference type="PANTHER" id="PTHR43792:SF1">
    <property type="entry name" value="N-ACETYLTRANSFERASE DOMAIN-CONTAINING PROTEIN"/>
    <property type="match status" value="1"/>
</dbReference>
<dbReference type="PROSITE" id="PS51186">
    <property type="entry name" value="GNAT"/>
    <property type="match status" value="1"/>
</dbReference>
<dbReference type="RefSeq" id="WP_190885221.1">
    <property type="nucleotide sequence ID" value="NZ_JACWZY010000001.1"/>
</dbReference>
<organism evidence="2 3">
    <name type="scientific">Spirosoma profusum</name>
    <dbReference type="NCBI Taxonomy" id="2771354"/>
    <lineage>
        <taxon>Bacteria</taxon>
        <taxon>Pseudomonadati</taxon>
        <taxon>Bacteroidota</taxon>
        <taxon>Cytophagia</taxon>
        <taxon>Cytophagales</taxon>
        <taxon>Cytophagaceae</taxon>
        <taxon>Spirosoma</taxon>
    </lineage>
</organism>
<evidence type="ECO:0000259" key="1">
    <source>
        <dbReference type="PROSITE" id="PS51186"/>
    </source>
</evidence>
<reference evidence="2" key="1">
    <citation type="submission" date="2020-09" db="EMBL/GenBank/DDBJ databases">
        <authorList>
            <person name="Kim M.K."/>
        </authorList>
    </citation>
    <scope>NUCLEOTIDE SEQUENCE</scope>
    <source>
        <strain evidence="2">BT702</strain>
    </source>
</reference>
<dbReference type="InterPro" id="IPR051531">
    <property type="entry name" value="N-acetyltransferase"/>
</dbReference>
<protein>
    <submittedName>
        <fullName evidence="2">GNAT family N-acetyltransferase</fullName>
    </submittedName>
</protein>
<dbReference type="EMBL" id="JACWZY010000001">
    <property type="protein sequence ID" value="MBD2699377.1"/>
    <property type="molecule type" value="Genomic_DNA"/>
</dbReference>
<dbReference type="AlphaFoldDB" id="A0A926XWY3"/>
<dbReference type="InterPro" id="IPR000182">
    <property type="entry name" value="GNAT_dom"/>
</dbReference>
<dbReference type="GO" id="GO:0016747">
    <property type="term" value="F:acyltransferase activity, transferring groups other than amino-acyl groups"/>
    <property type="evidence" value="ECO:0007669"/>
    <property type="project" value="InterPro"/>
</dbReference>
<evidence type="ECO:0000313" key="2">
    <source>
        <dbReference type="EMBL" id="MBD2699377.1"/>
    </source>
</evidence>
<gene>
    <name evidence="2" type="ORF">IC229_01925</name>
</gene>
<dbReference type="Gene3D" id="3.40.630.30">
    <property type="match status" value="1"/>
</dbReference>
<keyword evidence="3" id="KW-1185">Reference proteome</keyword>
<feature type="domain" description="N-acetyltransferase" evidence="1">
    <location>
        <begin position="7"/>
        <end position="167"/>
    </location>
</feature>
<comment type="caution">
    <text evidence="2">The sequence shown here is derived from an EMBL/GenBank/DDBJ whole genome shotgun (WGS) entry which is preliminary data.</text>
</comment>
<dbReference type="PANTHER" id="PTHR43792">
    <property type="entry name" value="GNAT FAMILY, PUTATIVE (AFU_ORTHOLOGUE AFUA_3G00765)-RELATED-RELATED"/>
    <property type="match status" value="1"/>
</dbReference>
<dbReference type="InterPro" id="IPR016181">
    <property type="entry name" value="Acyl_CoA_acyltransferase"/>
</dbReference>
<evidence type="ECO:0000313" key="3">
    <source>
        <dbReference type="Proteomes" id="UP000598820"/>
    </source>
</evidence>
<name>A0A926XWY3_9BACT</name>
<proteinExistence type="predicted"/>
<dbReference type="SUPFAM" id="SSF55729">
    <property type="entry name" value="Acyl-CoA N-acyltransferases (Nat)"/>
    <property type="match status" value="1"/>
</dbReference>
<dbReference type="Proteomes" id="UP000598820">
    <property type="component" value="Unassembled WGS sequence"/>
</dbReference>
<dbReference type="Pfam" id="PF13302">
    <property type="entry name" value="Acetyltransf_3"/>
    <property type="match status" value="1"/>
</dbReference>